<dbReference type="InterPro" id="IPR036942">
    <property type="entry name" value="Beta-barrel_TonB_sf"/>
</dbReference>
<keyword evidence="4" id="KW-0732">Signal</keyword>
<reference evidence="6 7" key="1">
    <citation type="submission" date="2019-06" db="EMBL/GenBank/DDBJ databases">
        <title>Complete genome sequence of Bacteroides uniformis NBRC 113350.</title>
        <authorList>
            <person name="Miura T."/>
            <person name="Furukawa M."/>
            <person name="Shimamura M."/>
            <person name="Ohyama Y."/>
            <person name="Yamazoe A."/>
            <person name="Kawasaki H."/>
        </authorList>
    </citation>
    <scope>NUCLEOTIDE SEQUENCE [LARGE SCALE GENOMIC DNA]</scope>
    <source>
        <strain evidence="6 7">NBRC 113350</strain>
    </source>
</reference>
<evidence type="ECO:0000256" key="2">
    <source>
        <dbReference type="ARBA" id="ARBA00023136"/>
    </source>
</evidence>
<dbReference type="PANTHER" id="PTHR40980:SF4">
    <property type="entry name" value="TONB-DEPENDENT RECEPTOR-LIKE BETA-BARREL DOMAIN-CONTAINING PROTEIN"/>
    <property type="match status" value="1"/>
</dbReference>
<keyword evidence="2" id="KW-0472">Membrane</keyword>
<protein>
    <submittedName>
        <fullName evidence="6">TonB-dependent receptor</fullName>
    </submittedName>
</protein>
<dbReference type="InterPro" id="IPR041700">
    <property type="entry name" value="OMP_b-brl_3"/>
</dbReference>
<dbReference type="Gene3D" id="2.40.170.20">
    <property type="entry name" value="TonB-dependent receptor, beta-barrel domain"/>
    <property type="match status" value="1"/>
</dbReference>
<dbReference type="KEGG" id="bun:Bun01g_16390"/>
<dbReference type="PANTHER" id="PTHR40980">
    <property type="entry name" value="PLUG DOMAIN-CONTAINING PROTEIN"/>
    <property type="match status" value="1"/>
</dbReference>
<keyword evidence="6" id="KW-0675">Receptor</keyword>
<evidence type="ECO:0000256" key="4">
    <source>
        <dbReference type="SAM" id="SignalP"/>
    </source>
</evidence>
<dbReference type="Pfam" id="PF13715">
    <property type="entry name" value="CarbopepD_reg_2"/>
    <property type="match status" value="1"/>
</dbReference>
<evidence type="ECO:0000313" key="7">
    <source>
        <dbReference type="Proteomes" id="UP000320533"/>
    </source>
</evidence>
<dbReference type="SUPFAM" id="SSF49464">
    <property type="entry name" value="Carboxypeptidase regulatory domain-like"/>
    <property type="match status" value="1"/>
</dbReference>
<accession>A0A4Y1VI19</accession>
<dbReference type="SUPFAM" id="SSF56935">
    <property type="entry name" value="Porins"/>
    <property type="match status" value="1"/>
</dbReference>
<dbReference type="Proteomes" id="UP000320533">
    <property type="component" value="Chromosome"/>
</dbReference>
<sequence>MMKEKLLNNVRKRVMVWVALASMATLLPAQTYRLSGCVQDENRQPVEVANVLLKQAKDSTYITGMLTDTQGCFSFDQPLGEYLLHITLIGSEDLYVPVVLQGNKNVGELTLKSSSALLDEVTVTAARPVIKRLVDRVVFDAHNTIASAGGSALDLLREVPGLQVGQNSIGIIGKGGIKVYINDRETKLSGDELIDYLRSYDASQILKVEVITTPPSKYDAAGNAGIINIRLKSRPKDYVGGTASASYSAGEKDNYGYGGVSLNLSKGRVSSFLNGGTTQGNYETREKNYRYFPQNTWNSRADYTNYMNSFYLQGGVDVSLERDWTVGMQAIYNHSAPKPGNALSWTEVYDASTAVLDSLLYSNSDKDTSSDRLNLNFHTDKVWDDKGKKMTWDVDYLRDNRDENMGFLSKTLLPDGTEIPGTNFDYNYLQHRKVDVVSSALDFILPFEKYKITAGAKVSFTNTRNGINYDTSDPTLVQDDYFRYKEQIYALYADYSREFSERFSMQLGLRMEHTRTTGISEAKDTEDKHDYTRLFPTVYLLYSPTDGHALNFSFSNRISRPSQNMVNPFPFYQNKYTYACGREDLKPSYTYNAELGYTLKNNFNVSAYYSYSDDVFFQVVDLDAETNVTSFLWENFMQTHAFGLNNSYTFRTKWLQTYAQHGVSYRRTTSSAATTSPEEKGWAYNASLRNTFFFNEKKTLLATLSSSYSSRQYQGIYLMSPTYSISAGMLYRLLNNKLSLSLNVNNLFVSHSKLETMSNGLKIIADNQFAFASFRIGVSYTFGGDIRSKGQRNSNEDIQRRL</sequence>
<organism evidence="6 7">
    <name type="scientific">Bacteroides uniformis</name>
    <dbReference type="NCBI Taxonomy" id="820"/>
    <lineage>
        <taxon>Bacteria</taxon>
        <taxon>Pseudomonadati</taxon>
        <taxon>Bacteroidota</taxon>
        <taxon>Bacteroidia</taxon>
        <taxon>Bacteroidales</taxon>
        <taxon>Bacteroidaceae</taxon>
        <taxon>Bacteroides</taxon>
    </lineage>
</organism>
<feature type="domain" description="Outer membrane protein beta-barrel" evidence="5">
    <location>
        <begin position="383"/>
        <end position="780"/>
    </location>
</feature>
<evidence type="ECO:0000313" key="6">
    <source>
        <dbReference type="EMBL" id="BBK87269.1"/>
    </source>
</evidence>
<dbReference type="Pfam" id="PF14905">
    <property type="entry name" value="OMP_b-brl_3"/>
    <property type="match status" value="1"/>
</dbReference>
<proteinExistence type="predicted"/>
<dbReference type="AlphaFoldDB" id="A0A4Y1VI19"/>
<name>A0A4Y1VI19_BACUN</name>
<keyword evidence="3" id="KW-0998">Cell outer membrane</keyword>
<dbReference type="GO" id="GO:0009279">
    <property type="term" value="C:cell outer membrane"/>
    <property type="evidence" value="ECO:0007669"/>
    <property type="project" value="UniProtKB-SubCell"/>
</dbReference>
<evidence type="ECO:0000259" key="5">
    <source>
        <dbReference type="Pfam" id="PF14905"/>
    </source>
</evidence>
<comment type="subcellular location">
    <subcellularLocation>
        <location evidence="1">Cell outer membrane</location>
    </subcellularLocation>
</comment>
<dbReference type="InterPro" id="IPR008969">
    <property type="entry name" value="CarboxyPept-like_regulatory"/>
</dbReference>
<evidence type="ECO:0000256" key="3">
    <source>
        <dbReference type="ARBA" id="ARBA00023237"/>
    </source>
</evidence>
<gene>
    <name evidence="6" type="ORF">Bun01g_16390</name>
</gene>
<feature type="chain" id="PRO_5021256395" evidence="4">
    <location>
        <begin position="32"/>
        <end position="802"/>
    </location>
</feature>
<feature type="signal peptide" evidence="4">
    <location>
        <begin position="1"/>
        <end position="31"/>
    </location>
</feature>
<dbReference type="EMBL" id="AP019724">
    <property type="protein sequence ID" value="BBK87269.1"/>
    <property type="molecule type" value="Genomic_DNA"/>
</dbReference>
<evidence type="ECO:0000256" key="1">
    <source>
        <dbReference type="ARBA" id="ARBA00004442"/>
    </source>
</evidence>